<evidence type="ECO:0000313" key="1">
    <source>
        <dbReference type="EMBL" id="CCD65570.1"/>
    </source>
</evidence>
<evidence type="ECO:0000313" key="2">
    <source>
        <dbReference type="Proteomes" id="UP000001940"/>
    </source>
</evidence>
<dbReference type="AGR" id="WB:WBGene00044299"/>
<dbReference type="FunCoup" id="Q4TT95">
    <property type="interactions" value="275"/>
</dbReference>
<dbReference type="Proteomes" id="UP000001940">
    <property type="component" value="Chromosome X"/>
</dbReference>
<dbReference type="eggNOG" id="ENOG502TGVI">
    <property type="taxonomic scope" value="Eukaryota"/>
</dbReference>
<dbReference type="OrthoDB" id="5861853at2759"/>
<dbReference type="RefSeq" id="NP_001024456.1">
    <property type="nucleotide sequence ID" value="NM_001029285.4"/>
</dbReference>
<dbReference type="CTD" id="3565346"/>
<dbReference type="UCSC" id="C42D8.9">
    <property type="organism name" value="c. elegans"/>
</dbReference>
<dbReference type="SMR" id="Q4TT95"/>
<dbReference type="HOGENOM" id="CLU_1157278_0_0_1"/>
<dbReference type="EMBL" id="BX284606">
    <property type="protein sequence ID" value="CCD65570.1"/>
    <property type="molecule type" value="Genomic_DNA"/>
</dbReference>
<accession>Q4TT95</accession>
<name>Q4TT95_CAEEL</name>
<dbReference type="AlphaFoldDB" id="Q4TT95"/>
<keyword evidence="2" id="KW-1185">Reference proteome</keyword>
<dbReference type="STRING" id="6239.C42D8.9.1"/>
<protein>
    <submittedName>
        <fullName evidence="1">CUPID domain-containing protein</fullName>
    </submittedName>
</protein>
<organism evidence="1 2">
    <name type="scientific">Caenorhabditis elegans</name>
    <dbReference type="NCBI Taxonomy" id="6239"/>
    <lineage>
        <taxon>Eukaryota</taxon>
        <taxon>Metazoa</taxon>
        <taxon>Ecdysozoa</taxon>
        <taxon>Nematoda</taxon>
        <taxon>Chromadorea</taxon>
        <taxon>Rhabditida</taxon>
        <taxon>Rhabditina</taxon>
        <taxon>Rhabditomorpha</taxon>
        <taxon>Rhabditoidea</taxon>
        <taxon>Rhabditidae</taxon>
        <taxon>Peloderinae</taxon>
        <taxon>Caenorhabditis</taxon>
    </lineage>
</organism>
<dbReference type="InParanoid" id="Q4TT95"/>
<dbReference type="OMA" id="MDSIATY"/>
<dbReference type="WormBase" id="C42D8.9">
    <property type="protein sequence ID" value="CE38590"/>
    <property type="gene ID" value="WBGene00044299"/>
</dbReference>
<reference evidence="1 2" key="1">
    <citation type="journal article" date="1998" name="Science">
        <title>Genome sequence of the nematode C. elegans: a platform for investigating biology.</title>
        <authorList>
            <consortium name="The C. elegans sequencing consortium"/>
            <person name="Sulson J.E."/>
            <person name="Waterston R."/>
        </authorList>
    </citation>
    <scope>NUCLEOTIDE SEQUENCE [LARGE SCALE GENOMIC DNA]</scope>
    <source>
        <strain evidence="1 2">Bristol N2</strain>
    </source>
</reference>
<dbReference type="GeneID" id="3565346"/>
<gene>
    <name evidence="1 3" type="ORF">C42D8.9</name>
    <name evidence="1" type="ORF">CELE_C42D8.9</name>
</gene>
<evidence type="ECO:0000313" key="3">
    <source>
        <dbReference type="WormBase" id="C42D8.9"/>
    </source>
</evidence>
<dbReference type="PaxDb" id="6239-C42D8.9"/>
<dbReference type="Bgee" id="WBGene00044299">
    <property type="expression patterns" value="Expressed in pharyngeal muscle cell (C elegans) and 2 other cell types or tissues"/>
</dbReference>
<sequence length="242" mass="25815">MSEDDSSPIRMPVRVKNIFELAIPIQELPPDPDAVAMSPDTFRLKEKEMDDLLMNAKCEDGTSMASVAKYIPSKATLKRMEEEAAAAKKTLLARKAAKIAELEARIEQLRRDSFDDTSIDETTDLDQLTISRPTAVFAETGNISLDGTSQTVQRASMSSPGSVTVVSSPTIGVLAAAPTAIGALMGASPGVGALVAAALNPVQQNPSEKEDPDGGSLSTDFHVVHDELKHAMALDKSIKRHC</sequence>
<dbReference type="KEGG" id="cel:CELE_C42D8.9"/>
<proteinExistence type="predicted"/>